<dbReference type="Proteomes" id="UP000196027">
    <property type="component" value="Chromosome"/>
</dbReference>
<dbReference type="EMBL" id="CP021425">
    <property type="protein sequence ID" value="ARU57422.1"/>
    <property type="molecule type" value="Genomic_DNA"/>
</dbReference>
<gene>
    <name evidence="2" type="ORF">OLMES_3384</name>
</gene>
<protein>
    <submittedName>
        <fullName evidence="2">Uncharacterized protein</fullName>
    </submittedName>
</protein>
<proteinExistence type="predicted"/>
<feature type="transmembrane region" description="Helical" evidence="1">
    <location>
        <begin position="44"/>
        <end position="63"/>
    </location>
</feature>
<dbReference type="RefSeq" id="WP_087462319.1">
    <property type="nucleotide sequence ID" value="NZ_CP021425.1"/>
</dbReference>
<evidence type="ECO:0000313" key="3">
    <source>
        <dbReference type="Proteomes" id="UP000196027"/>
    </source>
</evidence>
<accession>A0A1Y0IA74</accession>
<feature type="transmembrane region" description="Helical" evidence="1">
    <location>
        <begin position="6"/>
        <end position="23"/>
    </location>
</feature>
<evidence type="ECO:0000313" key="2">
    <source>
        <dbReference type="EMBL" id="ARU57422.1"/>
    </source>
</evidence>
<organism evidence="2 3">
    <name type="scientific">Oleiphilus messinensis</name>
    <dbReference type="NCBI Taxonomy" id="141451"/>
    <lineage>
        <taxon>Bacteria</taxon>
        <taxon>Pseudomonadati</taxon>
        <taxon>Pseudomonadota</taxon>
        <taxon>Gammaproteobacteria</taxon>
        <taxon>Oceanospirillales</taxon>
        <taxon>Oleiphilaceae</taxon>
        <taxon>Oleiphilus</taxon>
    </lineage>
</organism>
<keyword evidence="1" id="KW-1133">Transmembrane helix</keyword>
<evidence type="ECO:0000256" key="1">
    <source>
        <dbReference type="SAM" id="Phobius"/>
    </source>
</evidence>
<feature type="transmembrane region" description="Helical" evidence="1">
    <location>
        <begin position="83"/>
        <end position="103"/>
    </location>
</feature>
<keyword evidence="1" id="KW-0472">Membrane</keyword>
<keyword evidence="1" id="KW-0812">Transmembrane</keyword>
<dbReference type="KEGG" id="ome:OLMES_3384"/>
<sequence>MSLLLKYFWFLLILFAMANAYAIQRRARPLVRETPALQSDANKVCLTLVLMICIPSAMLGGIQLHANYADPFYIFDDDLSNPYLLSAWVVMAGLRLFILWWLWCTRGLESYLLITPIRWQKPGIFRAIPGILLIRYGVTAFIVSWLLVAFLSFL</sequence>
<keyword evidence="3" id="KW-1185">Reference proteome</keyword>
<dbReference type="AlphaFoldDB" id="A0A1Y0IA74"/>
<reference evidence="2 3" key="1">
    <citation type="submission" date="2017-05" db="EMBL/GenBank/DDBJ databases">
        <title>Genomic insights into alkan degradation activity of Oleiphilus messinensis.</title>
        <authorList>
            <person name="Kozyavkin S.A."/>
            <person name="Slesarev A.I."/>
            <person name="Golyshin P.N."/>
            <person name="Korzhenkov A."/>
            <person name="Golyshina O.N."/>
            <person name="Toshchakov S.V."/>
        </authorList>
    </citation>
    <scope>NUCLEOTIDE SEQUENCE [LARGE SCALE GENOMIC DNA]</scope>
    <source>
        <strain evidence="2 3">ME102</strain>
    </source>
</reference>
<feature type="transmembrane region" description="Helical" evidence="1">
    <location>
        <begin position="124"/>
        <end position="153"/>
    </location>
</feature>
<name>A0A1Y0IA74_9GAMM</name>